<feature type="compositionally biased region" description="Polar residues" evidence="1">
    <location>
        <begin position="100"/>
        <end position="115"/>
    </location>
</feature>
<proteinExistence type="predicted"/>
<evidence type="ECO:0000313" key="3">
    <source>
        <dbReference type="EMBL" id="QEE31364.1"/>
    </source>
</evidence>
<protein>
    <submittedName>
        <fullName evidence="3">Peptidoglycan-binding protein</fullName>
    </submittedName>
</protein>
<dbReference type="InterPro" id="IPR036365">
    <property type="entry name" value="PGBD-like_sf"/>
</dbReference>
<sequence length="115" mass="12401">MMRSRRGPTAPHVQKKSSKPGTIRHTTFKPGQRGIADNRAAEIQQALIKAGYLNGDPSGHWDSSTEAAMQKLQSDNGWQTKLVPDSRALIKLGLGPHQETPATASDNTVSTLGSR</sequence>
<reference evidence="3 4" key="1">
    <citation type="submission" date="2019-08" db="EMBL/GenBank/DDBJ databases">
        <title>Complete genome sequence of Terriglobus albidus strain ORNL.</title>
        <authorList>
            <person name="Podar M."/>
        </authorList>
    </citation>
    <scope>NUCLEOTIDE SEQUENCE [LARGE SCALE GENOMIC DNA]</scope>
    <source>
        <strain evidence="3 4">ORNL</strain>
    </source>
</reference>
<keyword evidence="4" id="KW-1185">Reference proteome</keyword>
<gene>
    <name evidence="3" type="ORF">FTW19_14645</name>
</gene>
<dbReference type="OrthoDB" id="122434at2"/>
<feature type="region of interest" description="Disordered" evidence="1">
    <location>
        <begin position="1"/>
        <end position="31"/>
    </location>
</feature>
<name>A0A5B9EI93_9BACT</name>
<evidence type="ECO:0000256" key="1">
    <source>
        <dbReference type="SAM" id="MobiDB-lite"/>
    </source>
</evidence>
<evidence type="ECO:0000313" key="4">
    <source>
        <dbReference type="Proteomes" id="UP000321820"/>
    </source>
</evidence>
<dbReference type="KEGG" id="talb:FTW19_14645"/>
<evidence type="ECO:0000259" key="2">
    <source>
        <dbReference type="Pfam" id="PF01471"/>
    </source>
</evidence>
<dbReference type="EMBL" id="CP042806">
    <property type="protein sequence ID" value="QEE31364.1"/>
    <property type="molecule type" value="Genomic_DNA"/>
</dbReference>
<dbReference type="InterPro" id="IPR036366">
    <property type="entry name" value="PGBDSf"/>
</dbReference>
<dbReference type="Pfam" id="PF01471">
    <property type="entry name" value="PG_binding_1"/>
    <property type="match status" value="1"/>
</dbReference>
<dbReference type="Gene3D" id="1.10.101.10">
    <property type="entry name" value="PGBD-like superfamily/PGBD"/>
    <property type="match status" value="1"/>
</dbReference>
<accession>A0A5B9EI93</accession>
<dbReference type="Proteomes" id="UP000321820">
    <property type="component" value="Chromosome"/>
</dbReference>
<dbReference type="AlphaFoldDB" id="A0A5B9EI93"/>
<dbReference type="InterPro" id="IPR002477">
    <property type="entry name" value="Peptidoglycan-bd-like"/>
</dbReference>
<feature type="domain" description="Peptidoglycan binding-like" evidence="2">
    <location>
        <begin position="40"/>
        <end position="79"/>
    </location>
</feature>
<feature type="region of interest" description="Disordered" evidence="1">
    <location>
        <begin position="94"/>
        <end position="115"/>
    </location>
</feature>
<organism evidence="3 4">
    <name type="scientific">Terriglobus albidus</name>
    <dbReference type="NCBI Taxonomy" id="1592106"/>
    <lineage>
        <taxon>Bacteria</taxon>
        <taxon>Pseudomonadati</taxon>
        <taxon>Acidobacteriota</taxon>
        <taxon>Terriglobia</taxon>
        <taxon>Terriglobales</taxon>
        <taxon>Acidobacteriaceae</taxon>
        <taxon>Terriglobus</taxon>
    </lineage>
</organism>
<dbReference type="SUPFAM" id="SSF47090">
    <property type="entry name" value="PGBD-like"/>
    <property type="match status" value="1"/>
</dbReference>